<gene>
    <name evidence="2" type="ORF">ILYODFUR_029652</name>
</gene>
<evidence type="ECO:0000313" key="2">
    <source>
        <dbReference type="EMBL" id="MEQ2234215.1"/>
    </source>
</evidence>
<proteinExistence type="predicted"/>
<sequence>MCLGNWSHDGRKSGGTARVQRDSDKMDIEEVRASQKGKHREAAIQRDSGGLRTPLTLCVDSETYGQRLGTLNQD</sequence>
<reference evidence="2 3" key="1">
    <citation type="submission" date="2021-06" db="EMBL/GenBank/DDBJ databases">
        <authorList>
            <person name="Palmer J.M."/>
        </authorList>
    </citation>
    <scope>NUCLEOTIDE SEQUENCE [LARGE SCALE GENOMIC DNA]</scope>
    <source>
        <strain evidence="3">if_2019</strain>
        <tissue evidence="2">Muscle</tissue>
    </source>
</reference>
<evidence type="ECO:0000313" key="3">
    <source>
        <dbReference type="Proteomes" id="UP001482620"/>
    </source>
</evidence>
<feature type="region of interest" description="Disordered" evidence="1">
    <location>
        <begin position="1"/>
        <end position="26"/>
    </location>
</feature>
<dbReference type="EMBL" id="JAHRIQ010039004">
    <property type="protein sequence ID" value="MEQ2234215.1"/>
    <property type="molecule type" value="Genomic_DNA"/>
</dbReference>
<keyword evidence="3" id="KW-1185">Reference proteome</keyword>
<comment type="caution">
    <text evidence="2">The sequence shown here is derived from an EMBL/GenBank/DDBJ whole genome shotgun (WGS) entry which is preliminary data.</text>
</comment>
<protein>
    <submittedName>
        <fullName evidence="2">Uncharacterized protein</fullName>
    </submittedName>
</protein>
<accession>A0ABV0TPF5</accession>
<evidence type="ECO:0000256" key="1">
    <source>
        <dbReference type="SAM" id="MobiDB-lite"/>
    </source>
</evidence>
<name>A0ABV0TPF5_9TELE</name>
<dbReference type="Proteomes" id="UP001482620">
    <property type="component" value="Unassembled WGS sequence"/>
</dbReference>
<organism evidence="2 3">
    <name type="scientific">Ilyodon furcidens</name>
    <name type="common">goldbreast splitfin</name>
    <dbReference type="NCBI Taxonomy" id="33524"/>
    <lineage>
        <taxon>Eukaryota</taxon>
        <taxon>Metazoa</taxon>
        <taxon>Chordata</taxon>
        <taxon>Craniata</taxon>
        <taxon>Vertebrata</taxon>
        <taxon>Euteleostomi</taxon>
        <taxon>Actinopterygii</taxon>
        <taxon>Neopterygii</taxon>
        <taxon>Teleostei</taxon>
        <taxon>Neoteleostei</taxon>
        <taxon>Acanthomorphata</taxon>
        <taxon>Ovalentaria</taxon>
        <taxon>Atherinomorphae</taxon>
        <taxon>Cyprinodontiformes</taxon>
        <taxon>Goodeidae</taxon>
        <taxon>Ilyodon</taxon>
    </lineage>
</organism>